<comment type="caution">
    <text evidence="1">The sequence shown here is derived from an EMBL/GenBank/DDBJ whole genome shotgun (WGS) entry which is preliminary data.</text>
</comment>
<dbReference type="EMBL" id="JBHLXG010000001">
    <property type="protein sequence ID" value="MFC0224942.1"/>
    <property type="molecule type" value="Genomic_DNA"/>
</dbReference>
<keyword evidence="2" id="KW-1185">Reference proteome</keyword>
<dbReference type="Pfam" id="PF26358">
    <property type="entry name" value="EcdD_BsdD_detox"/>
    <property type="match status" value="1"/>
</dbReference>
<dbReference type="NCBIfam" id="NF041205">
    <property type="entry name" value="VdcD"/>
    <property type="match status" value="1"/>
</dbReference>
<evidence type="ECO:0000313" key="2">
    <source>
        <dbReference type="Proteomes" id="UP001589792"/>
    </source>
</evidence>
<organism evidence="1 2">
    <name type="scientific">Serratia aquatilis</name>
    <dbReference type="NCBI Taxonomy" id="1737515"/>
    <lineage>
        <taxon>Bacteria</taxon>
        <taxon>Pseudomonadati</taxon>
        <taxon>Pseudomonadota</taxon>
        <taxon>Gammaproteobacteria</taxon>
        <taxon>Enterobacterales</taxon>
        <taxon>Yersiniaceae</taxon>
        <taxon>Serratia</taxon>
    </lineage>
</organism>
<sequence>MMNQHPEQCPRCASAGPEVLSHSPVAGAWTVFHCPTCFFTWRSTEPDFITDPAKYNPNFKFAPADMAHFGIMPAIPELKRR</sequence>
<evidence type="ECO:0000313" key="1">
    <source>
        <dbReference type="EMBL" id="MFC0224942.1"/>
    </source>
</evidence>
<protein>
    <submittedName>
        <fullName evidence="1">Non-oxidative hydroxyarylic acid decarboxylases subunit D</fullName>
    </submittedName>
</protein>
<dbReference type="RefSeq" id="WP_380671782.1">
    <property type="nucleotide sequence ID" value="NZ_CP173186.1"/>
</dbReference>
<proteinExistence type="predicted"/>
<name>A0ABV6E7G3_9GAMM</name>
<dbReference type="InterPro" id="IPR047707">
    <property type="entry name" value="VdcD-like"/>
</dbReference>
<reference evidence="1 2" key="1">
    <citation type="submission" date="2024-09" db="EMBL/GenBank/DDBJ databases">
        <authorList>
            <person name="Sun Q."/>
            <person name="Mori K."/>
        </authorList>
    </citation>
    <scope>NUCLEOTIDE SEQUENCE [LARGE SCALE GENOMIC DNA]</scope>
    <source>
        <strain evidence="1 2">CCM 8626</strain>
    </source>
</reference>
<accession>A0ABV6E7G3</accession>
<dbReference type="Proteomes" id="UP001589792">
    <property type="component" value="Unassembled WGS sequence"/>
</dbReference>
<gene>
    <name evidence="1" type="ORF">ACFFJ3_00190</name>
</gene>